<sequence length="52" mass="6100">MNKYGLKNRTRISNAIDTKLYEELKEYSDKTDIPISKLLDRAIKLLLESTKK</sequence>
<organism evidence="2 3">
    <name type="scientific">Gottschalkia acidurici (strain ATCC 7906 / DSM 604 / BCRC 14475 / CIP 104303 / KCTC 5404 / NCIMB 10678 / 9a)</name>
    <name type="common">Clostridium acidurici</name>
    <dbReference type="NCBI Taxonomy" id="1128398"/>
    <lineage>
        <taxon>Bacteria</taxon>
        <taxon>Bacillati</taxon>
        <taxon>Bacillota</taxon>
        <taxon>Tissierellia</taxon>
        <taxon>Tissierellales</taxon>
        <taxon>Gottschalkiaceae</taxon>
        <taxon>Gottschalkia</taxon>
    </lineage>
</organism>
<evidence type="ECO:0000259" key="1">
    <source>
        <dbReference type="Pfam" id="PF12651"/>
    </source>
</evidence>
<dbReference type="OrthoDB" id="1931783at2"/>
<dbReference type="Pfam" id="PF12651">
    <property type="entry name" value="RHH_3"/>
    <property type="match status" value="1"/>
</dbReference>
<reference evidence="2 3" key="1">
    <citation type="journal article" date="2012" name="PLoS ONE">
        <title>The purine-utilizing bacterium Clostridium acidurici 9a: a genome-guided metabolic reconsideration.</title>
        <authorList>
            <person name="Hartwich K."/>
            <person name="Poehlein A."/>
            <person name="Daniel R."/>
        </authorList>
    </citation>
    <scope>NUCLEOTIDE SEQUENCE [LARGE SCALE GENOMIC DNA]</scope>
    <source>
        <strain evidence="3">ATCC 7906 / DSM 604 / BCRC 14475 / CIP 104303 / KCTC 5404 / NCIMB 10678 / 9a</strain>
    </source>
</reference>
<dbReference type="eggNOG" id="ENOG5033NX5">
    <property type="taxonomic scope" value="Bacteria"/>
</dbReference>
<dbReference type="KEGG" id="cad:Curi_c18520"/>
<dbReference type="Proteomes" id="UP000006094">
    <property type="component" value="Chromosome"/>
</dbReference>
<accession>K0AYL3</accession>
<name>K0AYL3_GOTA9</name>
<dbReference type="InterPro" id="IPR038733">
    <property type="entry name" value="Predicted_DNA_bind_prot_RHH"/>
</dbReference>
<gene>
    <name evidence="2" type="ordered locus">Curi_c18520</name>
</gene>
<protein>
    <recommendedName>
        <fullName evidence="1">Predicted DNA-binding protein ribbon-helix-helix domain-containing protein</fullName>
    </recommendedName>
</protein>
<keyword evidence="3" id="KW-1185">Reference proteome</keyword>
<proteinExistence type="predicted"/>
<evidence type="ECO:0000313" key="2">
    <source>
        <dbReference type="EMBL" id="AFS78858.1"/>
    </source>
</evidence>
<evidence type="ECO:0000313" key="3">
    <source>
        <dbReference type="Proteomes" id="UP000006094"/>
    </source>
</evidence>
<feature type="domain" description="Predicted DNA-binding protein ribbon-helix-helix" evidence="1">
    <location>
        <begin position="8"/>
        <end position="50"/>
    </location>
</feature>
<dbReference type="HOGENOM" id="CLU_205076_1_0_9"/>
<dbReference type="EMBL" id="CP003326">
    <property type="protein sequence ID" value="AFS78858.1"/>
    <property type="molecule type" value="Genomic_DNA"/>
</dbReference>
<dbReference type="RefSeq" id="WP_014967994.1">
    <property type="nucleotide sequence ID" value="NC_018664.1"/>
</dbReference>
<dbReference type="AlphaFoldDB" id="K0AYL3"/>